<dbReference type="EMBL" id="CAKXYY010000012">
    <property type="protein sequence ID" value="CAH2353802.1"/>
    <property type="molecule type" value="Genomic_DNA"/>
</dbReference>
<proteinExistence type="predicted"/>
<organism evidence="1 2">
    <name type="scientific">[Candida] railenensis</name>
    <dbReference type="NCBI Taxonomy" id="45579"/>
    <lineage>
        <taxon>Eukaryota</taxon>
        <taxon>Fungi</taxon>
        <taxon>Dikarya</taxon>
        <taxon>Ascomycota</taxon>
        <taxon>Saccharomycotina</taxon>
        <taxon>Pichiomycetes</taxon>
        <taxon>Debaryomycetaceae</taxon>
        <taxon>Kurtzmaniella</taxon>
    </lineage>
</organism>
<dbReference type="Proteomes" id="UP000837801">
    <property type="component" value="Unassembled WGS sequence"/>
</dbReference>
<dbReference type="InterPro" id="IPR014752">
    <property type="entry name" value="Arrestin-like_C"/>
</dbReference>
<dbReference type="AlphaFoldDB" id="A0A9P0VZR0"/>
<keyword evidence="2" id="KW-1185">Reference proteome</keyword>
<dbReference type="OrthoDB" id="4010698at2759"/>
<evidence type="ECO:0000313" key="1">
    <source>
        <dbReference type="EMBL" id="CAH2353802.1"/>
    </source>
</evidence>
<protein>
    <submittedName>
        <fullName evidence="1">Uncharacterized protein</fullName>
    </submittedName>
</protein>
<evidence type="ECO:0000313" key="2">
    <source>
        <dbReference type="Proteomes" id="UP000837801"/>
    </source>
</evidence>
<name>A0A9P0VZR0_9ASCO</name>
<comment type="caution">
    <text evidence="1">The sequence shown here is derived from an EMBL/GenBank/DDBJ whole genome shotgun (WGS) entry which is preliminary data.</text>
</comment>
<sequence>MFRKAELQVKLAGKNHFRPNEMVKGEVVVTAKKNFTLNVLQCTFRGEVVITIKQRIESRGGVASERVPGHTETYCDNHLLINNYVDLGVGSEGVIMNKGDSRSFEFEFVFPEFVICHKCHQSTRLPSTNFSTVGGVENVNCQVSVAYVLTATAEPDSTFGNAQGEISLMFTQTRDENLMLFTHIASSYRNGQVWEGKMKKFVDSNYKDYGKENVATEGVECIRNPLDEAHNHSRSIRKIFNSSYKKENYSKLVGDVGLELELFIKNRVIYASQDVRDCFSLTFRASVPHLQPDYLLYSKKSSQLGLFSIRSATIALIRNYTVTANVMTGTFPQRANLFNKNYGHELSFDIVDFKPNYEDPTLLEWTIPLKEILFSKEIIISSTKATYKPNYLSGCDILGIAHQLSVTLSVANDFEETPRPIEIIYDIQVM</sequence>
<accession>A0A9P0VZR0</accession>
<dbReference type="Gene3D" id="2.60.40.640">
    <property type="match status" value="1"/>
</dbReference>
<reference evidence="1" key="1">
    <citation type="submission" date="2022-03" db="EMBL/GenBank/DDBJ databases">
        <authorList>
            <person name="Legras J.-L."/>
            <person name="Devillers H."/>
            <person name="Grondin C."/>
        </authorList>
    </citation>
    <scope>NUCLEOTIDE SEQUENCE</scope>
    <source>
        <strain evidence="1">CLIB 1423</strain>
    </source>
</reference>
<gene>
    <name evidence="1" type="ORF">CLIB1423_12S03246</name>
</gene>